<dbReference type="SMART" id="SM00091">
    <property type="entry name" value="PAS"/>
    <property type="match status" value="1"/>
</dbReference>
<accession>A0A1A8TIJ8</accession>
<dbReference type="GO" id="GO:0006935">
    <property type="term" value="P:chemotaxis"/>
    <property type="evidence" value="ECO:0007669"/>
    <property type="project" value="UniProtKB-KW"/>
</dbReference>
<dbReference type="SUPFAM" id="SSF55785">
    <property type="entry name" value="PYP-like sensor domain (PAS domain)"/>
    <property type="match status" value="1"/>
</dbReference>
<dbReference type="EMBL" id="FLOC01000014">
    <property type="protein sequence ID" value="SBS33165.1"/>
    <property type="molecule type" value="Genomic_DNA"/>
</dbReference>
<dbReference type="PANTHER" id="PTHR32089:SF74">
    <property type="entry name" value="METHYL-ACCEPTING CHEMOTAXIS PROTEIN AER"/>
    <property type="match status" value="1"/>
</dbReference>
<dbReference type="PROSITE" id="PS50111">
    <property type="entry name" value="CHEMOTAXIS_TRANSDUC_2"/>
    <property type="match status" value="1"/>
</dbReference>
<evidence type="ECO:0000259" key="11">
    <source>
        <dbReference type="PROSITE" id="PS50111"/>
    </source>
</evidence>
<dbReference type="InterPro" id="IPR013655">
    <property type="entry name" value="PAS_fold_3"/>
</dbReference>
<evidence type="ECO:0000256" key="6">
    <source>
        <dbReference type="ARBA" id="ARBA00022692"/>
    </source>
</evidence>
<dbReference type="PANTHER" id="PTHR32089">
    <property type="entry name" value="METHYL-ACCEPTING CHEMOTAXIS PROTEIN MCPB"/>
    <property type="match status" value="1"/>
</dbReference>
<dbReference type="CDD" id="cd11386">
    <property type="entry name" value="MCP_signal"/>
    <property type="match status" value="1"/>
</dbReference>
<dbReference type="FunFam" id="3.30.450.20:FF:000046">
    <property type="entry name" value="Aerotaxis sensor receptor"/>
    <property type="match status" value="1"/>
</dbReference>
<dbReference type="SMART" id="SM00283">
    <property type="entry name" value="MA"/>
    <property type="match status" value="1"/>
</dbReference>
<evidence type="ECO:0000256" key="5">
    <source>
        <dbReference type="ARBA" id="ARBA00022519"/>
    </source>
</evidence>
<evidence type="ECO:0000313" key="14">
    <source>
        <dbReference type="Proteomes" id="UP000092627"/>
    </source>
</evidence>
<name>A0A1A8TIJ8_9GAMM</name>
<dbReference type="AlphaFoldDB" id="A0A1A8TIJ8"/>
<keyword evidence="5" id="KW-0997">Cell inner membrane</keyword>
<evidence type="ECO:0000256" key="9">
    <source>
        <dbReference type="ARBA" id="ARBA00023224"/>
    </source>
</evidence>
<evidence type="ECO:0000256" key="8">
    <source>
        <dbReference type="ARBA" id="ARBA00023136"/>
    </source>
</evidence>
<dbReference type="STRING" id="295068.MAQ5080_02497"/>
<keyword evidence="13" id="KW-0675">Receptor</keyword>
<dbReference type="InterPro" id="IPR035965">
    <property type="entry name" value="PAS-like_dom_sf"/>
</dbReference>
<dbReference type="NCBIfam" id="TIGR00229">
    <property type="entry name" value="sensory_box"/>
    <property type="match status" value="1"/>
</dbReference>
<keyword evidence="9 10" id="KW-0807">Transducer</keyword>
<evidence type="ECO:0000313" key="13">
    <source>
        <dbReference type="EMBL" id="SBS33165.1"/>
    </source>
</evidence>
<reference evidence="13 14" key="1">
    <citation type="submission" date="2016-06" db="EMBL/GenBank/DDBJ databases">
        <authorList>
            <person name="Kjaerup R.B."/>
            <person name="Dalgaard T.S."/>
            <person name="Juul-Madsen H.R."/>
        </authorList>
    </citation>
    <scope>NUCLEOTIDE SEQUENCE [LARGE SCALE GENOMIC DNA]</scope>
    <source>
        <strain evidence="13 14">CECT 5080</strain>
    </source>
</reference>
<dbReference type="PROSITE" id="PS50112">
    <property type="entry name" value="PAS"/>
    <property type="match status" value="1"/>
</dbReference>
<feature type="domain" description="Methyl-accepting transducer" evidence="11">
    <location>
        <begin position="247"/>
        <end position="483"/>
    </location>
</feature>
<keyword evidence="8" id="KW-0472">Membrane</keyword>
<dbReference type="OrthoDB" id="5675566at2"/>
<dbReference type="InterPro" id="IPR004089">
    <property type="entry name" value="MCPsignal_dom"/>
</dbReference>
<gene>
    <name evidence="13" type="primary">aer_4</name>
    <name evidence="13" type="ORF">MAQ5080_02497</name>
</gene>
<dbReference type="SUPFAM" id="SSF58104">
    <property type="entry name" value="Methyl-accepting chemotaxis protein (MCP) signaling domain"/>
    <property type="match status" value="1"/>
</dbReference>
<evidence type="ECO:0000256" key="7">
    <source>
        <dbReference type="ARBA" id="ARBA00022989"/>
    </source>
</evidence>
<keyword evidence="6" id="KW-0812">Transmembrane</keyword>
<evidence type="ECO:0000256" key="4">
    <source>
        <dbReference type="ARBA" id="ARBA00022500"/>
    </source>
</evidence>
<organism evidence="13 14">
    <name type="scientific">Marinomonas aquimarina</name>
    <dbReference type="NCBI Taxonomy" id="295068"/>
    <lineage>
        <taxon>Bacteria</taxon>
        <taxon>Pseudomonadati</taxon>
        <taxon>Pseudomonadota</taxon>
        <taxon>Gammaproteobacteria</taxon>
        <taxon>Oceanospirillales</taxon>
        <taxon>Oceanospirillaceae</taxon>
        <taxon>Marinomonas</taxon>
    </lineage>
</organism>
<dbReference type="RefSeq" id="WP_067210753.1">
    <property type="nucleotide sequence ID" value="NZ_FLOC01000014.1"/>
</dbReference>
<keyword evidence="2" id="KW-1003">Cell membrane</keyword>
<dbReference type="Proteomes" id="UP000092627">
    <property type="component" value="Unassembled WGS sequence"/>
</dbReference>
<dbReference type="Gene3D" id="1.10.287.950">
    <property type="entry name" value="Methyl-accepting chemotaxis protein"/>
    <property type="match status" value="1"/>
</dbReference>
<dbReference type="InterPro" id="IPR000014">
    <property type="entry name" value="PAS"/>
</dbReference>
<evidence type="ECO:0000256" key="10">
    <source>
        <dbReference type="PROSITE-ProRule" id="PRU00284"/>
    </source>
</evidence>
<keyword evidence="4" id="KW-0145">Chemotaxis</keyword>
<sequence length="519" mass="57085">MRKNLPVSQTEQRFAEGTQLISTTDLKGRITGFNQAFVDISGYAPEELLGQPHNIVRHPDMPPAAFDNMWQTLKAGKSWMGLVKNRSKNGDFYWVDAYVMPMYRDGQVVGYESVRSCPKREDVARAEKFYAQVNNPNAMAQLSTWLSNPWLWLALAALSLVLVQAVFGSATTLVLALCYSLAYSAFVTVKNQRAVSTLRDSLGSNAFQDPLIAKTYSDYSGATASLALGIKSLHSRMITVLTRIEESSADVEQQMETCYRSLEQGRVKMTDQNNQTDLMATAMTEMSSTTEEVSRHVTETAEFTQTGAELTKDAAELGSKVKGSIGELKQRVQSVEQAIQGVQSLTENIYNATQSIDQIAEQTNLLALNAAIEAARAGEHGRGFAVVADEVRNLASKTQALTHDIDEQIRALQDSVNHSSALAHQGGEASELSMALVEQEEQLVQQVSGRMDDIAERTMQMSAASVQQSGVIEETSSQVVRIAQLAHENTELMGVLSNAVERSMRSSVDLHELVQRFRN</sequence>
<keyword evidence="3" id="KW-0488">Methylation</keyword>
<keyword evidence="14" id="KW-1185">Reference proteome</keyword>
<dbReference type="Pfam" id="PF08447">
    <property type="entry name" value="PAS_3"/>
    <property type="match status" value="1"/>
</dbReference>
<evidence type="ECO:0000256" key="3">
    <source>
        <dbReference type="ARBA" id="ARBA00022481"/>
    </source>
</evidence>
<dbReference type="GO" id="GO:0005886">
    <property type="term" value="C:plasma membrane"/>
    <property type="evidence" value="ECO:0007669"/>
    <property type="project" value="UniProtKB-SubCell"/>
</dbReference>
<keyword evidence="7" id="KW-1133">Transmembrane helix</keyword>
<evidence type="ECO:0000256" key="2">
    <source>
        <dbReference type="ARBA" id="ARBA00022475"/>
    </source>
</evidence>
<proteinExistence type="predicted"/>
<protein>
    <submittedName>
        <fullName evidence="13">Aerotaxis receptor</fullName>
    </submittedName>
</protein>
<evidence type="ECO:0000256" key="1">
    <source>
        <dbReference type="ARBA" id="ARBA00004429"/>
    </source>
</evidence>
<comment type="subcellular location">
    <subcellularLocation>
        <location evidence="1">Cell inner membrane</location>
        <topology evidence="1">Multi-pass membrane protein</topology>
    </subcellularLocation>
</comment>
<dbReference type="Gene3D" id="3.30.450.20">
    <property type="entry name" value="PAS domain"/>
    <property type="match status" value="1"/>
</dbReference>
<dbReference type="CDD" id="cd00130">
    <property type="entry name" value="PAS"/>
    <property type="match status" value="1"/>
</dbReference>
<feature type="domain" description="PAS" evidence="12">
    <location>
        <begin position="21"/>
        <end position="76"/>
    </location>
</feature>
<dbReference type="Pfam" id="PF00015">
    <property type="entry name" value="MCPsignal"/>
    <property type="match status" value="1"/>
</dbReference>
<evidence type="ECO:0000259" key="12">
    <source>
        <dbReference type="PROSITE" id="PS50112"/>
    </source>
</evidence>
<dbReference type="GO" id="GO:0007165">
    <property type="term" value="P:signal transduction"/>
    <property type="evidence" value="ECO:0007669"/>
    <property type="project" value="UniProtKB-KW"/>
</dbReference>